<evidence type="ECO:0000256" key="3">
    <source>
        <dbReference type="ARBA" id="ARBA00022448"/>
    </source>
</evidence>
<keyword evidence="8 9" id="KW-0472">Membrane</keyword>
<evidence type="ECO:0000256" key="8">
    <source>
        <dbReference type="ARBA" id="ARBA00023136"/>
    </source>
</evidence>
<dbReference type="PIRSF" id="PIRSF027109">
    <property type="entry name" value="Golgi_SNARE"/>
    <property type="match status" value="1"/>
</dbReference>
<accession>A0ABP1GB77</accession>
<organism evidence="12 13">
    <name type="scientific">Coccomyxa viridis</name>
    <dbReference type="NCBI Taxonomy" id="1274662"/>
    <lineage>
        <taxon>Eukaryota</taxon>
        <taxon>Viridiplantae</taxon>
        <taxon>Chlorophyta</taxon>
        <taxon>core chlorophytes</taxon>
        <taxon>Trebouxiophyceae</taxon>
        <taxon>Trebouxiophyceae incertae sedis</taxon>
        <taxon>Coccomyxaceae</taxon>
        <taxon>Coccomyxa</taxon>
    </lineage>
</organism>
<comment type="similarity">
    <text evidence="2 9">Belongs to the GOSR1 family.</text>
</comment>
<evidence type="ECO:0000313" key="12">
    <source>
        <dbReference type="EMBL" id="CAL5227829.1"/>
    </source>
</evidence>
<sequence>MAYPRSTSGMASKSASPLQGRAWEDFRREARQIESELEAKTSAFAKLCSGYDGAYTGRGESGLAAEQLSHSKAMEIEDLLGRLSDVNDGLSSSLSGASDPRSHTLARHRDILHDYTQEFRRLQSALGAARDRAELFAGSSDASPLQSSSSAGLLLRERGNLQNSHTAIEDVLGQASAVSANLKDQRGILGNVGSKLENVATRFPVVTGLLNAIRRRKNRDTLIISAVVVVCTLFILIYWWNK</sequence>
<evidence type="ECO:0000256" key="6">
    <source>
        <dbReference type="ARBA" id="ARBA00022989"/>
    </source>
</evidence>
<dbReference type="Pfam" id="PF12352">
    <property type="entry name" value="V-SNARE_C"/>
    <property type="match status" value="1"/>
</dbReference>
<feature type="region of interest" description="Disordered" evidence="10">
    <location>
        <begin position="1"/>
        <end position="21"/>
    </location>
</feature>
<proteinExistence type="inferred from homology"/>
<evidence type="ECO:0000256" key="11">
    <source>
        <dbReference type="SAM" id="Phobius"/>
    </source>
</evidence>
<keyword evidence="3 9" id="KW-0813">Transport</keyword>
<evidence type="ECO:0000256" key="2">
    <source>
        <dbReference type="ARBA" id="ARBA00008473"/>
    </source>
</evidence>
<keyword evidence="4 11" id="KW-0812">Transmembrane</keyword>
<dbReference type="PANTHER" id="PTHR21094">
    <property type="entry name" value="GOS-28 SNARE- RELATED"/>
    <property type="match status" value="1"/>
</dbReference>
<dbReference type="PANTHER" id="PTHR21094:SF2">
    <property type="entry name" value="GOLGI SNAP RECEPTOR COMPLEX MEMBER 1"/>
    <property type="match status" value="1"/>
</dbReference>
<keyword evidence="13" id="KW-1185">Reference proteome</keyword>
<comment type="caution">
    <text evidence="12">The sequence shown here is derived from an EMBL/GenBank/DDBJ whole genome shotgun (WGS) entry which is preliminary data.</text>
</comment>
<evidence type="ECO:0000256" key="7">
    <source>
        <dbReference type="ARBA" id="ARBA00023034"/>
    </source>
</evidence>
<comment type="subcellular location">
    <subcellularLocation>
        <location evidence="1">Golgi apparatus membrane</location>
        <topology evidence="1">Single-pass type IV membrane protein</topology>
    </subcellularLocation>
</comment>
<gene>
    <name evidence="12" type="primary">g10857</name>
    <name evidence="12" type="ORF">VP750_LOCUS9735</name>
</gene>
<evidence type="ECO:0000256" key="1">
    <source>
        <dbReference type="ARBA" id="ARBA00004409"/>
    </source>
</evidence>
<evidence type="ECO:0000256" key="10">
    <source>
        <dbReference type="SAM" id="MobiDB-lite"/>
    </source>
</evidence>
<dbReference type="Proteomes" id="UP001497392">
    <property type="component" value="Unassembled WGS sequence"/>
</dbReference>
<comment type="subunit">
    <text evidence="9">Component of several multiprotein Golgi SNARE complexes.</text>
</comment>
<evidence type="ECO:0000256" key="4">
    <source>
        <dbReference type="ARBA" id="ARBA00022692"/>
    </source>
</evidence>
<comment type="function">
    <text evidence="9">Involved in transport from the ER to the Golgi apparatus as well as in intra-Golgi transport. It belongs to a super-family of proteins called t-SNAREs or soluble NSF (N-ethylmaleimide-sensitive factor) attachment protein receptor.</text>
</comment>
<keyword evidence="5 9" id="KW-0653">Protein transport</keyword>
<dbReference type="InterPro" id="IPR023601">
    <property type="entry name" value="Golgi_SNAP_su1"/>
</dbReference>
<evidence type="ECO:0000256" key="9">
    <source>
        <dbReference type="PIRNR" id="PIRNR027109"/>
    </source>
</evidence>
<evidence type="ECO:0000256" key="5">
    <source>
        <dbReference type="ARBA" id="ARBA00022927"/>
    </source>
</evidence>
<dbReference type="EMBL" id="CAXHTA020000017">
    <property type="protein sequence ID" value="CAL5227829.1"/>
    <property type="molecule type" value="Genomic_DNA"/>
</dbReference>
<keyword evidence="9" id="KW-0931">ER-Golgi transport</keyword>
<name>A0ABP1GB77_9CHLO</name>
<feature type="compositionally biased region" description="Polar residues" evidence="10">
    <location>
        <begin position="1"/>
        <end position="17"/>
    </location>
</feature>
<keyword evidence="7 9" id="KW-0333">Golgi apparatus</keyword>
<keyword evidence="6 11" id="KW-1133">Transmembrane helix</keyword>
<feature type="transmembrane region" description="Helical" evidence="11">
    <location>
        <begin position="222"/>
        <end position="240"/>
    </location>
</feature>
<reference evidence="12 13" key="1">
    <citation type="submission" date="2024-06" db="EMBL/GenBank/DDBJ databases">
        <authorList>
            <person name="Kraege A."/>
            <person name="Thomma B."/>
        </authorList>
    </citation>
    <scope>NUCLEOTIDE SEQUENCE [LARGE SCALE GENOMIC DNA]</scope>
</reference>
<evidence type="ECO:0000313" key="13">
    <source>
        <dbReference type="Proteomes" id="UP001497392"/>
    </source>
</evidence>
<protein>
    <recommendedName>
        <fullName evidence="9">Golgi SNAP receptor complex member 1</fullName>
    </recommendedName>
</protein>